<dbReference type="GO" id="GO:0005829">
    <property type="term" value="C:cytosol"/>
    <property type="evidence" value="ECO:0007669"/>
    <property type="project" value="TreeGrafter"/>
</dbReference>
<name>A0A953I3Y9_SYMTR</name>
<evidence type="ECO:0000259" key="1">
    <source>
        <dbReference type="Pfam" id="PF02754"/>
    </source>
</evidence>
<evidence type="ECO:0000313" key="3">
    <source>
        <dbReference type="Proteomes" id="UP000732377"/>
    </source>
</evidence>
<feature type="domain" description="Cysteine-rich" evidence="1">
    <location>
        <begin position="133"/>
        <end position="215"/>
    </location>
</feature>
<dbReference type="RefSeq" id="WP_011194230.1">
    <property type="nucleotide sequence ID" value="NZ_JACSIR010000089.1"/>
</dbReference>
<dbReference type="InterPro" id="IPR004017">
    <property type="entry name" value="Cys_rich_dom"/>
</dbReference>
<dbReference type="EMBL" id="PIUK01000083">
    <property type="protein sequence ID" value="MBY6276477.1"/>
    <property type="molecule type" value="Genomic_DNA"/>
</dbReference>
<protein>
    <submittedName>
        <fullName evidence="2">(Fe-S)-binding protein</fullName>
    </submittedName>
</protein>
<dbReference type="PANTHER" id="PTHR30296">
    <property type="entry name" value="UNCHARACTERIZED PROTEIN YKGE"/>
    <property type="match status" value="1"/>
</dbReference>
<evidence type="ECO:0000313" key="2">
    <source>
        <dbReference type="EMBL" id="MBY6276477.1"/>
    </source>
</evidence>
<comment type="caution">
    <text evidence="2">The sequence shown here is derived from an EMBL/GenBank/DDBJ whole genome shotgun (WGS) entry which is preliminary data.</text>
</comment>
<feature type="domain" description="Cysteine-rich" evidence="1">
    <location>
        <begin position="3"/>
        <end position="83"/>
    </location>
</feature>
<proteinExistence type="predicted"/>
<organism evidence="2 3">
    <name type="scientific">Symbiobacterium thermophilum</name>
    <dbReference type="NCBI Taxonomy" id="2734"/>
    <lineage>
        <taxon>Bacteria</taxon>
        <taxon>Bacillati</taxon>
        <taxon>Bacillota</taxon>
        <taxon>Clostridia</taxon>
        <taxon>Eubacteriales</taxon>
        <taxon>Symbiobacteriaceae</taxon>
        <taxon>Symbiobacterium</taxon>
    </lineage>
</organism>
<gene>
    <name evidence="2" type="ORF">CWE10_09725</name>
</gene>
<dbReference type="AlphaFoldDB" id="A0A953I3Y9"/>
<dbReference type="Proteomes" id="UP000732377">
    <property type="component" value="Unassembled WGS sequence"/>
</dbReference>
<accession>A0A953I3Y9</accession>
<dbReference type="OMA" id="NSCLMHI"/>
<dbReference type="GO" id="GO:0016491">
    <property type="term" value="F:oxidoreductase activity"/>
    <property type="evidence" value="ECO:0007669"/>
    <property type="project" value="UniProtKB-ARBA"/>
</dbReference>
<dbReference type="Pfam" id="PF02754">
    <property type="entry name" value="CCG"/>
    <property type="match status" value="2"/>
</dbReference>
<dbReference type="PANTHER" id="PTHR30296:SF0">
    <property type="entry name" value="LACTATE UTILIZATION PROTEIN A"/>
    <property type="match status" value="1"/>
</dbReference>
<sequence length="245" mass="27592">MRVSLFITCLADHFAPEVGEAVYRLLRRHGVEVDFPAGQTCCGQPSWNTGHLDDARDFARLYMKTFARSEYIVQPSGSCAGHVRYFYPEMFPDGSREQQEALAIGRRTYEFTEFMVKVLGVRDVGARFPGRAVFHNNCHMQRELRVQEEPVEMLRCVRDLELVEIPRPDLCCGFGGAFSVKEPEISTAMADDKLDAVLATGADLIVSSDLGCLMHQGGRIERRGLPIRTLHIAQLLWEGVQQNGR</sequence>
<reference evidence="2" key="1">
    <citation type="submission" date="2017-11" db="EMBL/GenBank/DDBJ databases">
        <title>Three new genomes from thermophilic consortium.</title>
        <authorList>
            <person name="Quaggio R."/>
            <person name="Amgarten D."/>
            <person name="Setubal J.C."/>
        </authorList>
    </citation>
    <scope>NUCLEOTIDE SEQUENCE</scope>
    <source>
        <strain evidence="2">ZCTH01-B2</strain>
    </source>
</reference>